<dbReference type="InterPro" id="IPR043502">
    <property type="entry name" value="DNA/RNA_pol_sf"/>
</dbReference>
<sequence length="291" mass="32892">MEKHGIKNSRTEAFVTLDIILPNRKGVHNLKAKVDTGAEGNTLPLRIFQQMSPKWVDRNGQPLPGTTQTETTVMTAYNGSNIPQHGSVQIQCAYKGEWGYIKFYVVTSKCPTILGLPSLKDLELVTLHCAIQKTKCVPANSATCAPVTSSNCTTIDFAKDLIEAYPEKLDRIGHFTEEYHIVLRPNTHPIVHAPRKCPIHMRDEIKAELDEMMPQGIIRKVDDLTDWVSSIVYVHKNNGKLRLCLDPEDLNKDIMRCYHKSPATEELTHKLSRAKFFFKLGAKKWILVCQV</sequence>
<evidence type="ECO:0008006" key="3">
    <source>
        <dbReference type="Google" id="ProtNLM"/>
    </source>
</evidence>
<dbReference type="Gene3D" id="3.10.10.10">
    <property type="entry name" value="HIV Type 1 Reverse Transcriptase, subunit A, domain 1"/>
    <property type="match status" value="1"/>
</dbReference>
<dbReference type="AlphaFoldDB" id="A0A812B3A7"/>
<dbReference type="PANTHER" id="PTHR37984">
    <property type="entry name" value="PROTEIN CBG26694"/>
    <property type="match status" value="1"/>
</dbReference>
<evidence type="ECO:0000313" key="2">
    <source>
        <dbReference type="Proteomes" id="UP000597762"/>
    </source>
</evidence>
<keyword evidence="2" id="KW-1185">Reference proteome</keyword>
<gene>
    <name evidence="1" type="ORF">SPHA_9241</name>
</gene>
<comment type="caution">
    <text evidence="1">The sequence shown here is derived from an EMBL/GenBank/DDBJ whole genome shotgun (WGS) entry which is preliminary data.</text>
</comment>
<organism evidence="1 2">
    <name type="scientific">Acanthosepion pharaonis</name>
    <name type="common">Pharaoh cuttlefish</name>
    <name type="synonym">Sepia pharaonis</name>
    <dbReference type="NCBI Taxonomy" id="158019"/>
    <lineage>
        <taxon>Eukaryota</taxon>
        <taxon>Metazoa</taxon>
        <taxon>Spiralia</taxon>
        <taxon>Lophotrochozoa</taxon>
        <taxon>Mollusca</taxon>
        <taxon>Cephalopoda</taxon>
        <taxon>Coleoidea</taxon>
        <taxon>Decapodiformes</taxon>
        <taxon>Sepiida</taxon>
        <taxon>Sepiina</taxon>
        <taxon>Sepiidae</taxon>
        <taxon>Acanthosepion</taxon>
    </lineage>
</organism>
<evidence type="ECO:0000313" key="1">
    <source>
        <dbReference type="EMBL" id="CAE1167131.1"/>
    </source>
</evidence>
<reference evidence="1" key="1">
    <citation type="submission" date="2021-01" db="EMBL/GenBank/DDBJ databases">
        <authorList>
            <person name="Li R."/>
            <person name="Bekaert M."/>
        </authorList>
    </citation>
    <scope>NUCLEOTIDE SEQUENCE</scope>
    <source>
        <strain evidence="1">Farmed</strain>
    </source>
</reference>
<dbReference type="InterPro" id="IPR050951">
    <property type="entry name" value="Retrovirus_Pol_polyprotein"/>
</dbReference>
<dbReference type="SUPFAM" id="SSF56672">
    <property type="entry name" value="DNA/RNA polymerases"/>
    <property type="match status" value="1"/>
</dbReference>
<dbReference type="PANTHER" id="PTHR37984:SF7">
    <property type="entry name" value="INTEGRASE CATALYTIC DOMAIN-CONTAINING PROTEIN"/>
    <property type="match status" value="1"/>
</dbReference>
<accession>A0A812B3A7</accession>
<proteinExistence type="predicted"/>
<dbReference type="OrthoDB" id="5982854at2759"/>
<dbReference type="EMBL" id="CAHIKZ030000295">
    <property type="protein sequence ID" value="CAE1167131.1"/>
    <property type="molecule type" value="Genomic_DNA"/>
</dbReference>
<name>A0A812B3A7_ACAPH</name>
<dbReference type="Proteomes" id="UP000597762">
    <property type="component" value="Unassembled WGS sequence"/>
</dbReference>
<protein>
    <recommendedName>
        <fullName evidence="3">Polyprotein</fullName>
    </recommendedName>
</protein>